<sequence>MRDTLICTVGTSLKNNIAGQQESPLYPLLAAHNAKGVVLELLKRSPQDRLNGAEINSIHSIIVGKHLNLCENLVFLVSDTPDGFLTGQILNHYYTNPRNADRFTTVSVKTIEGLTDQDVKRFRNEGMRNLVRLIGQEARVLGSNRLLINATGGYKAQISFAGMIGQALEIPVCYLFERFSEVIQLPPQPVALDLSFWLEHVDIFFDLEEGIESDQPFSSPDERFATIVDDTNVDNRWLTFLSPTGQLYHETFRYHFAHSAKSLLPPDSGLPLEKKKIRYEDDNKGKHKGLRNFLDKLKNYPYVKEIYTYYYNPNLNEPVRFRKSAKGKTGQIEGIYSNVGATTKFDLITTAQNSRQLQACIADLNDGLTS</sequence>
<dbReference type="eggNOG" id="COG4006">
    <property type="taxonomic scope" value="Bacteria"/>
</dbReference>
<dbReference type="CDD" id="cd09742">
    <property type="entry name" value="Csm6_III-A"/>
    <property type="match status" value="1"/>
</dbReference>
<dbReference type="Gene3D" id="3.40.50.10770">
    <property type="entry name" value="Hypothetical protein VC1899 like domain (Restriction endonuclease-like)"/>
    <property type="match status" value="1"/>
</dbReference>
<dbReference type="OrthoDB" id="5491048at2"/>
<dbReference type="RefSeq" id="WP_011416512.1">
    <property type="nucleotide sequence ID" value="NC_007759.1"/>
</dbReference>
<dbReference type="NCBIfam" id="TIGR02619">
    <property type="entry name" value="putative CRISPR-associated protein, APE2256 family"/>
    <property type="match status" value="1"/>
</dbReference>
<gene>
    <name evidence="2" type="ORF">SYN_02246</name>
</gene>
<dbReference type="Proteomes" id="UP000001933">
    <property type="component" value="Chromosome"/>
</dbReference>
<dbReference type="InterPro" id="IPR013442">
    <property type="entry name" value="SSO1393-like"/>
</dbReference>
<accession>Q2LQX0</accession>
<proteinExistence type="predicted"/>
<dbReference type="STRING" id="56780.SYN_02246"/>
<evidence type="ECO:0000313" key="2">
    <source>
        <dbReference type="EMBL" id="ABC76478.1"/>
    </source>
</evidence>
<evidence type="ECO:0000313" key="3">
    <source>
        <dbReference type="Proteomes" id="UP000001933"/>
    </source>
</evidence>
<protein>
    <submittedName>
        <fullName evidence="2">Hypothetical cytosolic protein</fullName>
    </submittedName>
</protein>
<name>Q2LQX0_SYNAS</name>
<feature type="domain" description="CRISPR system ring nuclease SSO1393-like" evidence="1">
    <location>
        <begin position="51"/>
        <end position="187"/>
    </location>
</feature>
<dbReference type="HOGENOM" id="CLU_747889_0_0_7"/>
<dbReference type="AlphaFoldDB" id="Q2LQX0"/>
<dbReference type="InParanoid" id="Q2LQX0"/>
<dbReference type="Pfam" id="PF09651">
    <property type="entry name" value="Cas_APE2256"/>
    <property type="match status" value="1"/>
</dbReference>
<dbReference type="KEGG" id="sat:SYN_02246"/>
<evidence type="ECO:0000259" key="1">
    <source>
        <dbReference type="Pfam" id="PF09651"/>
    </source>
</evidence>
<keyword evidence="3" id="KW-1185">Reference proteome</keyword>
<dbReference type="EMBL" id="CP000252">
    <property type="protein sequence ID" value="ABC76478.1"/>
    <property type="molecule type" value="Genomic_DNA"/>
</dbReference>
<reference evidence="2 3" key="1">
    <citation type="journal article" date="2007" name="Proc. Natl. Acad. Sci. U.S.A.">
        <title>The genome of Syntrophus aciditrophicus: life at the thermodynamic limit of microbial growth.</title>
        <authorList>
            <person name="McInerney M.J."/>
            <person name="Rohlin L."/>
            <person name="Mouttaki H."/>
            <person name="Kim U."/>
            <person name="Krupp R.S."/>
            <person name="Rios-Hernandez L."/>
            <person name="Sieber J."/>
            <person name="Struchtemeyer C.G."/>
            <person name="Bhattacharyya A."/>
            <person name="Campbell J.W."/>
            <person name="Gunsalus R.P."/>
        </authorList>
    </citation>
    <scope>NUCLEOTIDE SEQUENCE [LARGE SCALE GENOMIC DNA]</scope>
    <source>
        <strain evidence="2 3">SB</strain>
    </source>
</reference>
<organism evidence="2 3">
    <name type="scientific">Syntrophus aciditrophicus (strain SB)</name>
    <dbReference type="NCBI Taxonomy" id="56780"/>
    <lineage>
        <taxon>Bacteria</taxon>
        <taxon>Pseudomonadati</taxon>
        <taxon>Thermodesulfobacteriota</taxon>
        <taxon>Syntrophia</taxon>
        <taxon>Syntrophales</taxon>
        <taxon>Syntrophaceae</taxon>
        <taxon>Syntrophus</taxon>
    </lineage>
</organism>